<name>A0ABP0FGY2_CLALP</name>
<dbReference type="InterPro" id="IPR036871">
    <property type="entry name" value="PX_dom_sf"/>
</dbReference>
<dbReference type="PROSITE" id="PS50195">
    <property type="entry name" value="PX"/>
    <property type="match status" value="1"/>
</dbReference>
<reference evidence="2 3" key="1">
    <citation type="submission" date="2024-02" db="EMBL/GenBank/DDBJ databases">
        <authorList>
            <person name="Daric V."/>
            <person name="Darras S."/>
        </authorList>
    </citation>
    <scope>NUCLEOTIDE SEQUENCE [LARGE SCALE GENOMIC DNA]</scope>
</reference>
<dbReference type="InterPro" id="IPR001683">
    <property type="entry name" value="PX_dom"/>
</dbReference>
<feature type="domain" description="PX" evidence="1">
    <location>
        <begin position="20"/>
        <end position="152"/>
    </location>
</feature>
<comment type="caution">
    <text evidence="2">The sequence shown here is derived from an EMBL/GenBank/DDBJ whole genome shotgun (WGS) entry which is preliminary data.</text>
</comment>
<dbReference type="InterPro" id="IPR039701">
    <property type="entry name" value="HS1BP3"/>
</dbReference>
<keyword evidence="3" id="KW-1185">Reference proteome</keyword>
<accession>A0ABP0FGY2</accession>
<protein>
    <recommendedName>
        <fullName evidence="1">PX domain-containing protein</fullName>
    </recommendedName>
</protein>
<dbReference type="PANTHER" id="PTHR14431">
    <property type="entry name" value="HCLS1-BINDING PROTEIN 3"/>
    <property type="match status" value="1"/>
</dbReference>
<dbReference type="SUPFAM" id="SSF64268">
    <property type="entry name" value="PX domain"/>
    <property type="match status" value="1"/>
</dbReference>
<evidence type="ECO:0000313" key="2">
    <source>
        <dbReference type="EMBL" id="CAK8678163.1"/>
    </source>
</evidence>
<dbReference type="PANTHER" id="PTHR14431:SF1">
    <property type="entry name" value="HCLS1-BINDING PROTEIN 3"/>
    <property type="match status" value="1"/>
</dbReference>
<sequence>MAFSKRIGVKATRIIKNNETGMDLTISDYRLPTKSESKSVLYRLVIIMKMVASDTSDSTEDEIVHFTKEKSYNDFLKLRKDLDKRYCGTYVPELAKKTLLEISIGKSELSLHSKYRERQLLLDKFVQWCASTTKIAKSEQLQEFLEVKKANSSGKSTDTDRISPKNETKGIWDKVQKERKQAVIPQENLFHEINFGADFEGQIFEGSSTTTENSRLPAHADIPYEVPLTGAKKPNTAAGLFEKPDLMGTISVGEKELIVLSDEEDYTDKNIFDEDEVEDQQDDLLDVTEDISSISSRLRKIDTKKVTPCERNPKTSAQEVKPTVDVNKMADEDVLTYVTENSTLSEELDLGF</sequence>
<dbReference type="EMBL" id="CAWYQH010000046">
    <property type="protein sequence ID" value="CAK8678163.1"/>
    <property type="molecule type" value="Genomic_DNA"/>
</dbReference>
<dbReference type="Gene3D" id="3.30.1520.10">
    <property type="entry name" value="Phox-like domain"/>
    <property type="match status" value="1"/>
</dbReference>
<dbReference type="Proteomes" id="UP001642483">
    <property type="component" value="Unassembled WGS sequence"/>
</dbReference>
<gene>
    <name evidence="2" type="ORF">CVLEPA_LOCUS8108</name>
</gene>
<organism evidence="2 3">
    <name type="scientific">Clavelina lepadiformis</name>
    <name type="common">Light-bulb sea squirt</name>
    <name type="synonym">Ascidia lepadiformis</name>
    <dbReference type="NCBI Taxonomy" id="159417"/>
    <lineage>
        <taxon>Eukaryota</taxon>
        <taxon>Metazoa</taxon>
        <taxon>Chordata</taxon>
        <taxon>Tunicata</taxon>
        <taxon>Ascidiacea</taxon>
        <taxon>Aplousobranchia</taxon>
        <taxon>Clavelinidae</taxon>
        <taxon>Clavelina</taxon>
    </lineage>
</organism>
<evidence type="ECO:0000259" key="1">
    <source>
        <dbReference type="PROSITE" id="PS50195"/>
    </source>
</evidence>
<proteinExistence type="predicted"/>
<evidence type="ECO:0000313" key="3">
    <source>
        <dbReference type="Proteomes" id="UP001642483"/>
    </source>
</evidence>
<dbReference type="Pfam" id="PF00787">
    <property type="entry name" value="PX"/>
    <property type="match status" value="1"/>
</dbReference>